<dbReference type="EMBL" id="JAIWQS010000011">
    <property type="protein sequence ID" value="KAJ8750249.1"/>
    <property type="molecule type" value="Genomic_DNA"/>
</dbReference>
<name>A0AAV8SDL7_9ROSI</name>
<accession>A0AAV8SDL7</accession>
<reference evidence="2 3" key="1">
    <citation type="submission" date="2021-09" db="EMBL/GenBank/DDBJ databases">
        <title>Genomic insights and catalytic innovation underlie evolution of tropane alkaloids biosynthesis.</title>
        <authorList>
            <person name="Wang Y.-J."/>
            <person name="Tian T."/>
            <person name="Huang J.-P."/>
            <person name="Huang S.-X."/>
        </authorList>
    </citation>
    <scope>NUCLEOTIDE SEQUENCE [LARGE SCALE GENOMIC DNA]</scope>
    <source>
        <strain evidence="2">KIB-2018</strain>
        <tissue evidence="2">Leaf</tissue>
    </source>
</reference>
<dbReference type="AlphaFoldDB" id="A0AAV8SDL7"/>
<keyword evidence="3" id="KW-1185">Reference proteome</keyword>
<evidence type="ECO:0000313" key="3">
    <source>
        <dbReference type="Proteomes" id="UP001159364"/>
    </source>
</evidence>
<organism evidence="2 3">
    <name type="scientific">Erythroxylum novogranatense</name>
    <dbReference type="NCBI Taxonomy" id="1862640"/>
    <lineage>
        <taxon>Eukaryota</taxon>
        <taxon>Viridiplantae</taxon>
        <taxon>Streptophyta</taxon>
        <taxon>Embryophyta</taxon>
        <taxon>Tracheophyta</taxon>
        <taxon>Spermatophyta</taxon>
        <taxon>Magnoliopsida</taxon>
        <taxon>eudicotyledons</taxon>
        <taxon>Gunneridae</taxon>
        <taxon>Pentapetalae</taxon>
        <taxon>rosids</taxon>
        <taxon>fabids</taxon>
        <taxon>Malpighiales</taxon>
        <taxon>Erythroxylaceae</taxon>
        <taxon>Erythroxylum</taxon>
    </lineage>
</organism>
<sequence>MKREGRQHGMVRTYTILPSPWNSGPHSKFINRFDSPPTAGMFTRVQLKPTGHSKFTGKCGRPRCNGCHLNPCCKSKDKAKGNHKLRSLDVVSDYRLLSWRVVDGRPGLKFSGFSATGILDHLANDYEDDDVDDSVFEDEDGGGDHEALMESSPGTMIQEIDDNNKDENDNGGNPNISNDQDEEEEDDHMSFFDVGLMSALAEGDDGWCWVVDCDN</sequence>
<evidence type="ECO:0000256" key="1">
    <source>
        <dbReference type="SAM" id="MobiDB-lite"/>
    </source>
</evidence>
<feature type="compositionally biased region" description="Acidic residues" evidence="1">
    <location>
        <begin position="129"/>
        <end position="141"/>
    </location>
</feature>
<comment type="caution">
    <text evidence="2">The sequence shown here is derived from an EMBL/GenBank/DDBJ whole genome shotgun (WGS) entry which is preliminary data.</text>
</comment>
<protein>
    <submittedName>
        <fullName evidence="2">Uncharacterized protein</fullName>
    </submittedName>
</protein>
<dbReference type="PANTHER" id="PTHR34278:SF1">
    <property type="entry name" value="PROTEIN THI031, PUTATIVE-RELATED"/>
    <property type="match status" value="1"/>
</dbReference>
<evidence type="ECO:0000313" key="2">
    <source>
        <dbReference type="EMBL" id="KAJ8750249.1"/>
    </source>
</evidence>
<dbReference type="Proteomes" id="UP001159364">
    <property type="component" value="Linkage Group LG11"/>
</dbReference>
<feature type="region of interest" description="Disordered" evidence="1">
    <location>
        <begin position="129"/>
        <end position="189"/>
    </location>
</feature>
<gene>
    <name evidence="2" type="ORF">K2173_014164</name>
</gene>
<proteinExistence type="predicted"/>
<dbReference type="PANTHER" id="PTHR34278">
    <property type="entry name" value="PROTEIN THI031, PUTATIVE-RELATED"/>
    <property type="match status" value="1"/>
</dbReference>